<protein>
    <submittedName>
        <fullName evidence="1">Uncharacterized protein</fullName>
    </submittedName>
</protein>
<gene>
    <name evidence="1" type="ORF">TVY486_0700430</name>
</gene>
<reference evidence="1" key="1">
    <citation type="journal article" date="2012" name="Proc. Natl. Acad. Sci. U.S.A.">
        <title>Antigenic diversity is generated by distinct evolutionary mechanisms in African trypanosome species.</title>
        <authorList>
            <person name="Jackson A.P."/>
            <person name="Berry A."/>
            <person name="Aslett M."/>
            <person name="Allison H.C."/>
            <person name="Burton P."/>
            <person name="Vavrova-Anderson J."/>
            <person name="Brown R."/>
            <person name="Browne H."/>
            <person name="Corton N."/>
            <person name="Hauser H."/>
            <person name="Gamble J."/>
            <person name="Gilderthorp R."/>
            <person name="Marcello L."/>
            <person name="McQuillan J."/>
            <person name="Otto T.D."/>
            <person name="Quail M.A."/>
            <person name="Sanders M.J."/>
            <person name="van Tonder A."/>
            <person name="Ginger M.L."/>
            <person name="Field M.C."/>
            <person name="Barry J.D."/>
            <person name="Hertz-Fowler C."/>
            <person name="Berriman M."/>
        </authorList>
    </citation>
    <scope>NUCLEOTIDE SEQUENCE</scope>
    <source>
        <strain evidence="1">Y486</strain>
    </source>
</reference>
<proteinExistence type="predicted"/>
<evidence type="ECO:0000313" key="1">
    <source>
        <dbReference type="EMBL" id="CCC48699.1"/>
    </source>
</evidence>
<dbReference type="EMBL" id="HE573023">
    <property type="protein sequence ID" value="CCC48699.1"/>
    <property type="molecule type" value="Genomic_DNA"/>
</dbReference>
<sequence length="103" mass="11705">MAQMCCAPWYHLACLGRTLRLPHPRRRRPPPPLLPTPFRSLFKEMIVVNVNVAVAGGEKTVPRLHSPFTYSLVSVFHNVGFPPHTYSCPRLLLVINSFEEVVQ</sequence>
<accession>G0TXK9</accession>
<name>G0TXK9_TRYVY</name>
<organism evidence="1">
    <name type="scientific">Trypanosoma vivax (strain Y486)</name>
    <dbReference type="NCBI Taxonomy" id="1055687"/>
    <lineage>
        <taxon>Eukaryota</taxon>
        <taxon>Discoba</taxon>
        <taxon>Euglenozoa</taxon>
        <taxon>Kinetoplastea</taxon>
        <taxon>Metakinetoplastina</taxon>
        <taxon>Trypanosomatida</taxon>
        <taxon>Trypanosomatidae</taxon>
        <taxon>Trypanosoma</taxon>
        <taxon>Duttonella</taxon>
    </lineage>
</organism>
<dbReference type="VEuPathDB" id="TriTrypDB:TvY486_0700430"/>
<dbReference type="AlphaFoldDB" id="G0TXK9"/>